<proteinExistence type="predicted"/>
<dbReference type="Proteomes" id="UP000242418">
    <property type="component" value="Unassembled WGS sequence"/>
</dbReference>
<reference evidence="1 2" key="1">
    <citation type="submission" date="2016-10" db="EMBL/GenBank/DDBJ databases">
        <authorList>
            <person name="Varghese N."/>
            <person name="Submissions S."/>
        </authorList>
    </citation>
    <scope>NUCLEOTIDE SEQUENCE [LARGE SCALE GENOMIC DNA]</scope>
    <source>
        <strain evidence="1 2">DSM 17833</strain>
    </source>
</reference>
<comment type="caution">
    <text evidence="1">The sequence shown here is derived from an EMBL/GenBank/DDBJ whole genome shotgun (WGS) entry which is preliminary data.</text>
</comment>
<dbReference type="AlphaFoldDB" id="A0AB37Z8D8"/>
<sequence length="69" mass="7926">MMNTADGMSDEELDTWADIFYQAKIGGVTSVTFSQFLSCPFMHLSSERRKVDRPEKGTQCLRLAYSRDR</sequence>
<keyword evidence="2" id="KW-1185">Reference proteome</keyword>
<evidence type="ECO:0000313" key="2">
    <source>
        <dbReference type="Proteomes" id="UP000242418"/>
    </source>
</evidence>
<gene>
    <name evidence="1" type="ORF">SAMN05216370_2529</name>
</gene>
<organism evidence="1 2">
    <name type="scientific">Pseudomonas peli</name>
    <dbReference type="NCBI Taxonomy" id="592361"/>
    <lineage>
        <taxon>Bacteria</taxon>
        <taxon>Pseudomonadati</taxon>
        <taxon>Pseudomonadota</taxon>
        <taxon>Gammaproteobacteria</taxon>
        <taxon>Pseudomonadales</taxon>
        <taxon>Pseudomonadaceae</taxon>
        <taxon>Pseudomonas</taxon>
    </lineage>
</organism>
<accession>A0AB37Z8D8</accession>
<name>A0AB37Z8D8_9PSED</name>
<evidence type="ECO:0000313" key="1">
    <source>
        <dbReference type="EMBL" id="SCW65603.1"/>
    </source>
</evidence>
<protein>
    <submittedName>
        <fullName evidence="1">Uncharacterized protein</fullName>
    </submittedName>
</protein>
<dbReference type="EMBL" id="FMTL01000002">
    <property type="protein sequence ID" value="SCW65603.1"/>
    <property type="molecule type" value="Genomic_DNA"/>
</dbReference>